<keyword evidence="6 8" id="KW-1133">Transmembrane helix</keyword>
<evidence type="ECO:0000256" key="1">
    <source>
        <dbReference type="ARBA" id="ARBA00004651"/>
    </source>
</evidence>
<feature type="transmembrane region" description="Helical" evidence="8">
    <location>
        <begin position="17"/>
        <end position="37"/>
    </location>
</feature>
<feature type="transmembrane region" description="Helical" evidence="8">
    <location>
        <begin position="272"/>
        <end position="297"/>
    </location>
</feature>
<keyword evidence="5 8" id="KW-0812">Transmembrane</keyword>
<dbReference type="PRINTS" id="PR01036">
    <property type="entry name" value="TCRTETB"/>
</dbReference>
<dbReference type="InterPro" id="IPR011701">
    <property type="entry name" value="MFS"/>
</dbReference>
<feature type="transmembrane region" description="Helical" evidence="8">
    <location>
        <begin position="114"/>
        <end position="135"/>
    </location>
</feature>
<feature type="domain" description="Major facilitator superfamily (MFS) profile" evidence="9">
    <location>
        <begin position="19"/>
        <end position="513"/>
    </location>
</feature>
<evidence type="ECO:0000256" key="4">
    <source>
        <dbReference type="ARBA" id="ARBA00022475"/>
    </source>
</evidence>
<dbReference type="PROSITE" id="PS50850">
    <property type="entry name" value="MFS"/>
    <property type="match status" value="1"/>
</dbReference>
<dbReference type="Pfam" id="PF07690">
    <property type="entry name" value="MFS_1"/>
    <property type="match status" value="1"/>
</dbReference>
<comment type="subcellular location">
    <subcellularLocation>
        <location evidence="1">Cell membrane</location>
        <topology evidence="1">Multi-pass membrane protein</topology>
    </subcellularLocation>
</comment>
<evidence type="ECO:0000313" key="11">
    <source>
        <dbReference type="Proteomes" id="UP001595752"/>
    </source>
</evidence>
<feature type="transmembrane region" description="Helical" evidence="8">
    <location>
        <begin position="57"/>
        <end position="77"/>
    </location>
</feature>
<dbReference type="EMBL" id="JBHRZT010000073">
    <property type="protein sequence ID" value="MFC3886347.1"/>
    <property type="molecule type" value="Genomic_DNA"/>
</dbReference>
<feature type="transmembrane region" description="Helical" evidence="8">
    <location>
        <begin position="409"/>
        <end position="427"/>
    </location>
</feature>
<feature type="transmembrane region" description="Helical" evidence="8">
    <location>
        <begin position="172"/>
        <end position="192"/>
    </location>
</feature>
<dbReference type="NCBIfam" id="TIGR00711">
    <property type="entry name" value="efflux_EmrB"/>
    <property type="match status" value="1"/>
</dbReference>
<evidence type="ECO:0000256" key="3">
    <source>
        <dbReference type="ARBA" id="ARBA00022448"/>
    </source>
</evidence>
<dbReference type="PANTHER" id="PTHR42718:SF9">
    <property type="entry name" value="MAJOR FACILITATOR SUPERFAMILY MULTIDRUG TRANSPORTER MFSC"/>
    <property type="match status" value="1"/>
</dbReference>
<dbReference type="CDD" id="cd17503">
    <property type="entry name" value="MFS_LmrB_MDR_like"/>
    <property type="match status" value="1"/>
</dbReference>
<feature type="transmembrane region" description="Helical" evidence="8">
    <location>
        <begin position="235"/>
        <end position="252"/>
    </location>
</feature>
<feature type="transmembrane region" description="Helical" evidence="8">
    <location>
        <begin position="147"/>
        <end position="166"/>
    </location>
</feature>
<dbReference type="Gene3D" id="1.20.1720.10">
    <property type="entry name" value="Multidrug resistance protein D"/>
    <property type="match status" value="1"/>
</dbReference>
<feature type="transmembrane region" description="Helical" evidence="8">
    <location>
        <begin position="309"/>
        <end position="330"/>
    </location>
</feature>
<keyword evidence="3" id="KW-0813">Transport</keyword>
<evidence type="ECO:0000313" key="10">
    <source>
        <dbReference type="EMBL" id="MFC3886347.1"/>
    </source>
</evidence>
<feature type="transmembrane region" description="Helical" evidence="8">
    <location>
        <begin position="337"/>
        <end position="354"/>
    </location>
</feature>
<feature type="transmembrane region" description="Helical" evidence="8">
    <location>
        <begin position="204"/>
        <end position="223"/>
    </location>
</feature>
<dbReference type="InterPro" id="IPR004638">
    <property type="entry name" value="EmrB-like"/>
</dbReference>
<evidence type="ECO:0000256" key="5">
    <source>
        <dbReference type="ARBA" id="ARBA00022692"/>
    </source>
</evidence>
<dbReference type="SUPFAM" id="SSF103473">
    <property type="entry name" value="MFS general substrate transporter"/>
    <property type="match status" value="1"/>
</dbReference>
<keyword evidence="11" id="KW-1185">Reference proteome</keyword>
<evidence type="ECO:0000256" key="2">
    <source>
        <dbReference type="ARBA" id="ARBA00008537"/>
    </source>
</evidence>
<evidence type="ECO:0000256" key="8">
    <source>
        <dbReference type="SAM" id="Phobius"/>
    </source>
</evidence>
<dbReference type="Gene3D" id="1.20.1250.20">
    <property type="entry name" value="MFS general substrate transporter like domains"/>
    <property type="match status" value="1"/>
</dbReference>
<keyword evidence="4" id="KW-1003">Cell membrane</keyword>
<comment type="caution">
    <text evidence="10">The sequence shown here is derived from an EMBL/GenBank/DDBJ whole genome shotgun (WGS) entry which is preliminary data.</text>
</comment>
<dbReference type="Proteomes" id="UP001595752">
    <property type="component" value="Unassembled WGS sequence"/>
</dbReference>
<name>A0ABV8BB29_9BACI</name>
<organism evidence="10 11">
    <name type="scientific">Bacillus songklensis</name>
    <dbReference type="NCBI Taxonomy" id="1069116"/>
    <lineage>
        <taxon>Bacteria</taxon>
        <taxon>Bacillati</taxon>
        <taxon>Bacillota</taxon>
        <taxon>Bacilli</taxon>
        <taxon>Bacillales</taxon>
        <taxon>Bacillaceae</taxon>
        <taxon>Bacillus</taxon>
    </lineage>
</organism>
<evidence type="ECO:0000259" key="9">
    <source>
        <dbReference type="PROSITE" id="PS50850"/>
    </source>
</evidence>
<proteinExistence type="inferred from homology"/>
<protein>
    <submittedName>
        <fullName evidence="10">DHA2 family efflux MFS transporter permease subunit</fullName>
    </submittedName>
</protein>
<evidence type="ECO:0000256" key="7">
    <source>
        <dbReference type="ARBA" id="ARBA00023136"/>
    </source>
</evidence>
<feature type="transmembrane region" description="Helical" evidence="8">
    <location>
        <begin position="84"/>
        <end position="108"/>
    </location>
</feature>
<evidence type="ECO:0000256" key="6">
    <source>
        <dbReference type="ARBA" id="ARBA00022989"/>
    </source>
</evidence>
<sequence>MTSHTTASKQNGMSQHIPLLVVLMLGLFLAILNQTLLNVAIPHLMTEFGVDANTIQWLSTGYMLVNGVLVPLSAFLIERFGVRVLFLVAMLSFTLGSFVCGIAPSFSAMLTGRLIQAVGGGVLAPLVMTIILTIFPPESRGKGMGIFGLAMMFAPAVGPTLSGWIIEHYDWRIMFNGMVPLGSIVFIIAVFKLRNLVEPRKIKIDLLGTFASLVGFSTLLYGVSEAGSSGWTDPIVIVNIIVGIIFISIFIVQQLRSKTPMLDFRVFKYDMFSLSTIINVLVTVAMFTGMFLLPIYLQNLRGFTALESGLLMLPGAIVMLIMSPISGILFDKVGPRPLAVIGLFITAVTTYEFTQLTVNTSYDHILVLNMLRFFGMSLISMPIMTAGINQLPRELNNHGTAMSNTLRQISGSLGTSFVTTIFTNRSADHYASMANGMRTNDPAFMSSFESFAHSVAQTLNLPVEQAKQYAVSLLAGQTKLQSTIMGINDAFFWAMGFAISGVVLSLFLRDVRKDKKVIKTKASRQEDSVILLPGPKQAPEA</sequence>
<accession>A0ABV8BB29</accession>
<keyword evidence="7 8" id="KW-0472">Membrane</keyword>
<feature type="transmembrane region" description="Helical" evidence="8">
    <location>
        <begin position="490"/>
        <end position="508"/>
    </location>
</feature>
<dbReference type="InterPro" id="IPR020846">
    <property type="entry name" value="MFS_dom"/>
</dbReference>
<comment type="similarity">
    <text evidence="2">Belongs to the major facilitator superfamily. EmrB family.</text>
</comment>
<dbReference type="InterPro" id="IPR036259">
    <property type="entry name" value="MFS_trans_sf"/>
</dbReference>
<reference evidence="11" key="1">
    <citation type="journal article" date="2019" name="Int. J. Syst. Evol. Microbiol.">
        <title>The Global Catalogue of Microorganisms (GCM) 10K type strain sequencing project: providing services to taxonomists for standard genome sequencing and annotation.</title>
        <authorList>
            <consortium name="The Broad Institute Genomics Platform"/>
            <consortium name="The Broad Institute Genome Sequencing Center for Infectious Disease"/>
            <person name="Wu L."/>
            <person name="Ma J."/>
        </authorList>
    </citation>
    <scope>NUCLEOTIDE SEQUENCE [LARGE SCALE GENOMIC DNA]</scope>
    <source>
        <strain evidence="11">CCUG 61889</strain>
    </source>
</reference>
<gene>
    <name evidence="10" type="ORF">ACFOU2_23810</name>
</gene>
<dbReference type="PANTHER" id="PTHR42718">
    <property type="entry name" value="MAJOR FACILITATOR SUPERFAMILY MULTIDRUG TRANSPORTER MFSC"/>
    <property type="match status" value="1"/>
</dbReference>
<feature type="transmembrane region" description="Helical" evidence="8">
    <location>
        <begin position="366"/>
        <end position="388"/>
    </location>
</feature>
<dbReference type="RefSeq" id="WP_377918773.1">
    <property type="nucleotide sequence ID" value="NZ_JBHRZT010000073.1"/>
</dbReference>